<evidence type="ECO:0008006" key="3">
    <source>
        <dbReference type="Google" id="ProtNLM"/>
    </source>
</evidence>
<name>A0ABZ2P6D3_9BRAD</name>
<reference evidence="1" key="1">
    <citation type="journal article" date="2021" name="Int. J. Syst. Evol. Microbiol.">
        <title>Bradyrhizobium septentrionale sp. nov. (sv. septentrionale) and Bradyrhizobium quebecense sp. nov. (sv. septentrionale) associated with legumes native to Canada possess rearranged symbiosis genes and numerous insertion sequences.</title>
        <authorList>
            <person name="Bromfield E.S.P."/>
            <person name="Cloutier S."/>
        </authorList>
    </citation>
    <scope>NUCLEOTIDE SEQUENCE</scope>
    <source>
        <strain evidence="1">5S5</strain>
    </source>
</reference>
<dbReference type="RefSeq" id="WP_338834572.1">
    <property type="nucleotide sequence ID" value="NZ_CP147711.1"/>
</dbReference>
<gene>
    <name evidence="1" type="ORF">WDK88_11770</name>
</gene>
<dbReference type="EMBL" id="CP147711">
    <property type="protein sequence ID" value="WXC82209.1"/>
    <property type="molecule type" value="Genomic_DNA"/>
</dbReference>
<organism evidence="1 2">
    <name type="scientific">Bradyrhizobium septentrionale</name>
    <dbReference type="NCBI Taxonomy" id="1404411"/>
    <lineage>
        <taxon>Bacteria</taxon>
        <taxon>Pseudomonadati</taxon>
        <taxon>Pseudomonadota</taxon>
        <taxon>Alphaproteobacteria</taxon>
        <taxon>Hyphomicrobiales</taxon>
        <taxon>Nitrobacteraceae</taxon>
        <taxon>Bradyrhizobium</taxon>
    </lineage>
</organism>
<protein>
    <recommendedName>
        <fullName evidence="3">Restriction endonuclease</fullName>
    </recommendedName>
</protein>
<evidence type="ECO:0000313" key="2">
    <source>
        <dbReference type="Proteomes" id="UP001432046"/>
    </source>
</evidence>
<evidence type="ECO:0000313" key="1">
    <source>
        <dbReference type="EMBL" id="WXC82209.1"/>
    </source>
</evidence>
<accession>A0ABZ2P6D3</accession>
<sequence>MGNNNFQRIGSVSNTQAGNDFEAAARTFFSQLGISLVKNFSVPVGVGEAKKMHRFDLGSESPPVLVECKSHTWTQGGNMPSAKMTVWNEAMYYFHIAPAFYRKIFFVLKHSRREQSLASYYLKTHGHLVPDDVELWEFDLEAQSVEKLR</sequence>
<proteinExistence type="predicted"/>
<reference evidence="1" key="2">
    <citation type="submission" date="2024-03" db="EMBL/GenBank/DDBJ databases">
        <authorList>
            <person name="Bromfield E.S.P."/>
            <person name="Cloutier S."/>
        </authorList>
    </citation>
    <scope>NUCLEOTIDE SEQUENCE</scope>
    <source>
        <strain evidence="1">5S5</strain>
    </source>
</reference>
<keyword evidence="2" id="KW-1185">Reference proteome</keyword>
<dbReference type="Proteomes" id="UP001432046">
    <property type="component" value="Chromosome"/>
</dbReference>